<sequence length="234" mass="26499">MDAYQTAQAYAFSPPTSSIDSEYSDEELTPRAPLIAFKMPGGRHPKTVEKSSSNQPAMRTFLYDPQTKASFHPSFPYQGRLASVSSDETNTDTLTPNFANGGDHLTKLSTQLVCKILSFLPLNDGVCFALAAPRIYVIHRSLRGCSPYVTLHTPDVISGGFPLRWRLREWMKEQGFFYCWESRKFVRQGRGWLREGCRCEEIANGKKFTMEGEVKKDWVSEYLKREGRSFVASG</sequence>
<evidence type="ECO:0000256" key="1">
    <source>
        <dbReference type="SAM" id="MobiDB-lite"/>
    </source>
</evidence>
<feature type="region of interest" description="Disordered" evidence="1">
    <location>
        <begin position="1"/>
        <end position="26"/>
    </location>
</feature>
<accession>A0A9P7Z3J1</accession>
<evidence type="ECO:0000313" key="2">
    <source>
        <dbReference type="EMBL" id="KAG9244660.1"/>
    </source>
</evidence>
<reference evidence="2" key="1">
    <citation type="journal article" date="2021" name="IMA Fungus">
        <title>Genomic characterization of three marine fungi, including Emericellopsis atlantica sp. nov. with signatures of a generalist lifestyle and marine biomass degradation.</title>
        <authorList>
            <person name="Hagestad O.C."/>
            <person name="Hou L."/>
            <person name="Andersen J.H."/>
            <person name="Hansen E.H."/>
            <person name="Altermark B."/>
            <person name="Li C."/>
            <person name="Kuhnert E."/>
            <person name="Cox R.J."/>
            <person name="Crous P.W."/>
            <person name="Spatafora J.W."/>
            <person name="Lail K."/>
            <person name="Amirebrahimi M."/>
            <person name="Lipzen A."/>
            <person name="Pangilinan J."/>
            <person name="Andreopoulos W."/>
            <person name="Hayes R.D."/>
            <person name="Ng V."/>
            <person name="Grigoriev I.V."/>
            <person name="Jackson S.A."/>
            <person name="Sutton T.D.S."/>
            <person name="Dobson A.D.W."/>
            <person name="Rama T."/>
        </authorList>
    </citation>
    <scope>NUCLEOTIDE SEQUENCE</scope>
    <source>
        <strain evidence="2">TRa3180A</strain>
    </source>
</reference>
<keyword evidence="3" id="KW-1185">Reference proteome</keyword>
<dbReference type="Proteomes" id="UP000887226">
    <property type="component" value="Unassembled WGS sequence"/>
</dbReference>
<dbReference type="AlphaFoldDB" id="A0A9P7Z3J1"/>
<dbReference type="EMBL" id="MU253891">
    <property type="protein sequence ID" value="KAG9244660.1"/>
    <property type="molecule type" value="Genomic_DNA"/>
</dbReference>
<feature type="compositionally biased region" description="Polar residues" evidence="1">
    <location>
        <begin position="1"/>
        <end position="21"/>
    </location>
</feature>
<proteinExistence type="predicted"/>
<evidence type="ECO:0000313" key="3">
    <source>
        <dbReference type="Proteomes" id="UP000887226"/>
    </source>
</evidence>
<gene>
    <name evidence="2" type="ORF">BJ878DRAFT_542053</name>
</gene>
<comment type="caution">
    <text evidence="2">The sequence shown here is derived from an EMBL/GenBank/DDBJ whole genome shotgun (WGS) entry which is preliminary data.</text>
</comment>
<protein>
    <submittedName>
        <fullName evidence="2">Uncharacterized protein</fullName>
    </submittedName>
</protein>
<organism evidence="2 3">
    <name type="scientific">Calycina marina</name>
    <dbReference type="NCBI Taxonomy" id="1763456"/>
    <lineage>
        <taxon>Eukaryota</taxon>
        <taxon>Fungi</taxon>
        <taxon>Dikarya</taxon>
        <taxon>Ascomycota</taxon>
        <taxon>Pezizomycotina</taxon>
        <taxon>Leotiomycetes</taxon>
        <taxon>Helotiales</taxon>
        <taxon>Pezizellaceae</taxon>
        <taxon>Calycina</taxon>
    </lineage>
</organism>
<name>A0A9P7Z3J1_9HELO</name>